<keyword evidence="3" id="KW-0067">ATP-binding</keyword>
<dbReference type="InterPro" id="IPR027417">
    <property type="entry name" value="P-loop_NTPase"/>
</dbReference>
<dbReference type="PANTHER" id="PTHR45626">
    <property type="entry name" value="TRANSCRIPTION TERMINATION FACTOR 2-RELATED"/>
    <property type="match status" value="1"/>
</dbReference>
<gene>
    <name evidence="4" type="ORF">EURHEDRAFT_553256</name>
</gene>
<evidence type="ECO:0000256" key="1">
    <source>
        <dbReference type="ARBA" id="ARBA00022741"/>
    </source>
</evidence>
<dbReference type="Gene3D" id="3.40.50.300">
    <property type="entry name" value="P-loop containing nucleotide triphosphate hydrolases"/>
    <property type="match status" value="1"/>
</dbReference>
<dbReference type="GO" id="GO:0005634">
    <property type="term" value="C:nucleus"/>
    <property type="evidence" value="ECO:0007669"/>
    <property type="project" value="TreeGrafter"/>
</dbReference>
<dbReference type="GO" id="GO:0008094">
    <property type="term" value="F:ATP-dependent activity, acting on DNA"/>
    <property type="evidence" value="ECO:0007669"/>
    <property type="project" value="TreeGrafter"/>
</dbReference>
<sequence length="404" mass="46698">MQRRSKDRESTILLVPLQHGGLLCEMNPIMIKAGTKQCDCLRRLPTTRQAHLAHGCFQERPSRRGPADVAHWLNARVVENWENNETLSLALPEKFKELSSRVTTILNKSSNRTVHADRFLESAASKFGSIMLRLMIRRVTESLWLDRPIVELPPNRHSDVHLSLDAEHIKSIQALEKQALAEAKDLYRKQLLSWRRGGCKRNVPALRPQQFLERAHQVQQLTVFPGLCELMCEHNLRLTENEMNGNSAYIYDTIDMNSLARFSPKIKWLGQMTTLQRQQLIDSFNTDTPITTPDGQMQTLSPDTIVSTFSLIGVGYTCVRAFRLVLMGPEWLHLEESQAMARIRRIDQRNAVTYTYRLICKNVDIEQSMVDRQAMRDQFNQMSMEIREHVEREHRRRLSVNACA</sequence>
<dbReference type="GeneID" id="63702694"/>
<protein>
    <submittedName>
        <fullName evidence="4">Uncharacterized protein</fullName>
    </submittedName>
</protein>
<accession>A0A017RZ28</accession>
<organism evidence="4 5">
    <name type="scientific">Aspergillus ruber (strain CBS 135680)</name>
    <dbReference type="NCBI Taxonomy" id="1388766"/>
    <lineage>
        <taxon>Eukaryota</taxon>
        <taxon>Fungi</taxon>
        <taxon>Dikarya</taxon>
        <taxon>Ascomycota</taxon>
        <taxon>Pezizomycotina</taxon>
        <taxon>Eurotiomycetes</taxon>
        <taxon>Eurotiomycetidae</taxon>
        <taxon>Eurotiales</taxon>
        <taxon>Aspergillaceae</taxon>
        <taxon>Aspergillus</taxon>
        <taxon>Aspergillus subgen. Aspergillus</taxon>
    </lineage>
</organism>
<proteinExistence type="predicted"/>
<keyword evidence="2" id="KW-0378">Hydrolase</keyword>
<evidence type="ECO:0000256" key="3">
    <source>
        <dbReference type="ARBA" id="ARBA00022840"/>
    </source>
</evidence>
<evidence type="ECO:0000256" key="2">
    <source>
        <dbReference type="ARBA" id="ARBA00022801"/>
    </source>
</evidence>
<keyword evidence="1" id="KW-0547">Nucleotide-binding</keyword>
<name>A0A017RZ28_ASPRC</name>
<dbReference type="RefSeq" id="XP_040633708.1">
    <property type="nucleotide sequence ID" value="XM_040787570.1"/>
</dbReference>
<dbReference type="AlphaFoldDB" id="A0A017RZ28"/>
<dbReference type="InterPro" id="IPR050628">
    <property type="entry name" value="SNF2_RAD54_helicase_TF"/>
</dbReference>
<dbReference type="GO" id="GO:0005524">
    <property type="term" value="F:ATP binding"/>
    <property type="evidence" value="ECO:0007669"/>
    <property type="project" value="UniProtKB-KW"/>
</dbReference>
<reference evidence="5" key="1">
    <citation type="journal article" date="2014" name="Nat. Commun.">
        <title>Genomic adaptations of the halophilic Dead Sea filamentous fungus Eurotium rubrum.</title>
        <authorList>
            <person name="Kis-Papo T."/>
            <person name="Weig A.R."/>
            <person name="Riley R."/>
            <person name="Persoh D."/>
            <person name="Salamov A."/>
            <person name="Sun H."/>
            <person name="Lipzen A."/>
            <person name="Wasser S.P."/>
            <person name="Rambold G."/>
            <person name="Grigoriev I.V."/>
            <person name="Nevo E."/>
        </authorList>
    </citation>
    <scope>NUCLEOTIDE SEQUENCE [LARGE SCALE GENOMIC DNA]</scope>
    <source>
        <strain evidence="5">CBS 135680</strain>
    </source>
</reference>
<dbReference type="OrthoDB" id="4511048at2759"/>
<dbReference type="EMBL" id="KK088480">
    <property type="protein sequence ID" value="EYE90018.1"/>
    <property type="molecule type" value="Genomic_DNA"/>
</dbReference>
<keyword evidence="5" id="KW-1185">Reference proteome</keyword>
<dbReference type="SUPFAM" id="SSF52540">
    <property type="entry name" value="P-loop containing nucleoside triphosphate hydrolases"/>
    <property type="match status" value="1"/>
</dbReference>
<dbReference type="STRING" id="1388766.A0A017RZ28"/>
<dbReference type="GO" id="GO:0006281">
    <property type="term" value="P:DNA repair"/>
    <property type="evidence" value="ECO:0007669"/>
    <property type="project" value="TreeGrafter"/>
</dbReference>
<dbReference type="Proteomes" id="UP000019804">
    <property type="component" value="Unassembled WGS sequence"/>
</dbReference>
<evidence type="ECO:0000313" key="4">
    <source>
        <dbReference type="EMBL" id="EYE90018.1"/>
    </source>
</evidence>
<dbReference type="GO" id="GO:0016787">
    <property type="term" value="F:hydrolase activity"/>
    <property type="evidence" value="ECO:0007669"/>
    <property type="project" value="UniProtKB-KW"/>
</dbReference>
<dbReference type="HOGENOM" id="CLU_681486_0_0_1"/>
<evidence type="ECO:0000313" key="5">
    <source>
        <dbReference type="Proteomes" id="UP000019804"/>
    </source>
</evidence>